<gene>
    <name evidence="1" type="ORF">UFOVP453_38</name>
</gene>
<sequence length="110" mass="12327">MNFDSLLIHETKAVALEFHLMTTIVKFSPNAYAISFSTISDNGTPEIQYASISVKRSRDEHAIMISLDYARTAGIGANEYTLKIDTFDVARTLTAIIDDTRHALFHQICM</sequence>
<proteinExistence type="predicted"/>
<dbReference type="EMBL" id="LR796426">
    <property type="protein sequence ID" value="CAB4144443.1"/>
    <property type="molecule type" value="Genomic_DNA"/>
</dbReference>
<evidence type="ECO:0000313" key="1">
    <source>
        <dbReference type="EMBL" id="CAB4144443.1"/>
    </source>
</evidence>
<accession>A0A6J5MGG9</accession>
<name>A0A6J5MGG9_9CAUD</name>
<reference evidence="1" key="1">
    <citation type="submission" date="2020-04" db="EMBL/GenBank/DDBJ databases">
        <authorList>
            <person name="Chiriac C."/>
            <person name="Salcher M."/>
            <person name="Ghai R."/>
            <person name="Kavagutti S V."/>
        </authorList>
    </citation>
    <scope>NUCLEOTIDE SEQUENCE</scope>
</reference>
<organism evidence="1">
    <name type="scientific">uncultured Caudovirales phage</name>
    <dbReference type="NCBI Taxonomy" id="2100421"/>
    <lineage>
        <taxon>Viruses</taxon>
        <taxon>Duplodnaviria</taxon>
        <taxon>Heunggongvirae</taxon>
        <taxon>Uroviricota</taxon>
        <taxon>Caudoviricetes</taxon>
        <taxon>Peduoviridae</taxon>
        <taxon>Maltschvirus</taxon>
        <taxon>Maltschvirus maltsch</taxon>
    </lineage>
</organism>
<protein>
    <submittedName>
        <fullName evidence="1">Uncharacterized protein</fullName>
    </submittedName>
</protein>